<comment type="caution">
    <text evidence="1">The sequence shown here is derived from an EMBL/GenBank/DDBJ whole genome shotgun (WGS) entry which is preliminary data.</text>
</comment>
<accession>A0A2H5XAW4</accession>
<dbReference type="EMBL" id="BEHT01000009">
    <property type="protein sequence ID" value="GBC98331.1"/>
    <property type="molecule type" value="Genomic_DNA"/>
</dbReference>
<name>A0A2H5XAW4_9BACT</name>
<evidence type="ECO:0000313" key="2">
    <source>
        <dbReference type="Proteomes" id="UP000236173"/>
    </source>
</evidence>
<gene>
    <name evidence="1" type="ORF">HRbin17_00833</name>
</gene>
<dbReference type="AlphaFoldDB" id="A0A2H5XAW4"/>
<dbReference type="InterPro" id="IPR013783">
    <property type="entry name" value="Ig-like_fold"/>
</dbReference>
<protein>
    <recommendedName>
        <fullName evidence="3">DUF1573 domain-containing protein</fullName>
    </recommendedName>
</protein>
<evidence type="ECO:0008006" key="3">
    <source>
        <dbReference type="Google" id="ProtNLM"/>
    </source>
</evidence>
<proteinExistence type="predicted"/>
<organism evidence="1 2">
    <name type="scientific">Candidatus Fervidibacter japonicus</name>
    <dbReference type="NCBI Taxonomy" id="2035412"/>
    <lineage>
        <taxon>Bacteria</taxon>
        <taxon>Candidatus Fervidibacterota</taxon>
        <taxon>Candidatus Fervidibacter</taxon>
    </lineage>
</organism>
<reference evidence="2" key="1">
    <citation type="submission" date="2017-09" db="EMBL/GenBank/DDBJ databases">
        <title>Metaegenomics of thermophilic ammonia-oxidizing enrichment culture.</title>
        <authorList>
            <person name="Kato S."/>
            <person name="Suzuki K."/>
        </authorList>
    </citation>
    <scope>NUCLEOTIDE SEQUENCE [LARGE SCALE GENOMIC DNA]</scope>
</reference>
<evidence type="ECO:0000313" key="1">
    <source>
        <dbReference type="EMBL" id="GBC98331.1"/>
    </source>
</evidence>
<dbReference type="Proteomes" id="UP000236173">
    <property type="component" value="Unassembled WGS sequence"/>
</dbReference>
<sequence>MRWHYGLIALLGLIVGWGSVNVARYLVLQIAPVKVEPSSVSLGEVVEGESVPFTVQILNNTDRSLQLTRFQASICGCFFERHKLPETIPPKSKVPLNFGLNAEKLPDRFQERLTLVLTDSLGVVFTPAVALTGKVLREIAVNPAFLDFGTVILGG</sequence>
<dbReference type="Gene3D" id="2.60.40.10">
    <property type="entry name" value="Immunoglobulins"/>
    <property type="match status" value="1"/>
</dbReference>